<dbReference type="InterPro" id="IPR000270">
    <property type="entry name" value="PB1_dom"/>
</dbReference>
<dbReference type="GO" id="GO:0031410">
    <property type="term" value="C:cytoplasmic vesicle"/>
    <property type="evidence" value="ECO:0007669"/>
    <property type="project" value="UniProtKB-KW"/>
</dbReference>
<dbReference type="GO" id="GO:0008270">
    <property type="term" value="F:zinc ion binding"/>
    <property type="evidence" value="ECO:0007669"/>
    <property type="project" value="UniProtKB-KW"/>
</dbReference>
<comment type="caution">
    <text evidence="11">The sequence shown here is derived from an EMBL/GenBank/DDBJ whole genome shotgun (WGS) entry which is preliminary data.</text>
</comment>
<evidence type="ECO:0000256" key="3">
    <source>
        <dbReference type="ARBA" id="ARBA00022771"/>
    </source>
</evidence>
<feature type="domain" description="UBA" evidence="8">
    <location>
        <begin position="388"/>
        <end position="427"/>
    </location>
</feature>
<dbReference type="SMART" id="SM00165">
    <property type="entry name" value="UBA"/>
    <property type="match status" value="1"/>
</dbReference>
<protein>
    <submittedName>
        <fullName evidence="11">Uncharacterized protein</fullName>
    </submittedName>
</protein>
<feature type="region of interest" description="Disordered" evidence="7">
    <location>
        <begin position="87"/>
        <end position="136"/>
    </location>
</feature>
<evidence type="ECO:0000259" key="9">
    <source>
        <dbReference type="PROSITE" id="PS50135"/>
    </source>
</evidence>
<feature type="domain" description="ZZ-type" evidence="9">
    <location>
        <begin position="161"/>
        <end position="210"/>
    </location>
</feature>
<dbReference type="CDD" id="cd05992">
    <property type="entry name" value="PB1"/>
    <property type="match status" value="1"/>
</dbReference>
<evidence type="ECO:0000259" key="8">
    <source>
        <dbReference type="PROSITE" id="PS50030"/>
    </source>
</evidence>
<dbReference type="Pfam" id="PF00627">
    <property type="entry name" value="UBA"/>
    <property type="match status" value="1"/>
</dbReference>
<keyword evidence="4" id="KW-0862">Zinc</keyword>
<evidence type="ECO:0000256" key="4">
    <source>
        <dbReference type="ARBA" id="ARBA00022833"/>
    </source>
</evidence>
<dbReference type="Proteomes" id="UP001162131">
    <property type="component" value="Unassembled WGS sequence"/>
</dbReference>
<dbReference type="PROSITE" id="PS50030">
    <property type="entry name" value="UBA"/>
    <property type="match status" value="1"/>
</dbReference>
<dbReference type="InterPro" id="IPR043145">
    <property type="entry name" value="Znf_ZZ_sf"/>
</dbReference>
<evidence type="ECO:0000256" key="7">
    <source>
        <dbReference type="SAM" id="MobiDB-lite"/>
    </source>
</evidence>
<proteinExistence type="predicted"/>
<evidence type="ECO:0000313" key="11">
    <source>
        <dbReference type="EMBL" id="CAG9336122.1"/>
    </source>
</evidence>
<dbReference type="SUPFAM" id="SSF57850">
    <property type="entry name" value="RING/U-box"/>
    <property type="match status" value="1"/>
</dbReference>
<dbReference type="InterPro" id="IPR013783">
    <property type="entry name" value="Ig-like_fold"/>
</dbReference>
<dbReference type="Gene3D" id="3.10.20.90">
    <property type="entry name" value="Phosphatidylinositol 3-kinase Catalytic Subunit, Chain A, domain 1"/>
    <property type="match status" value="1"/>
</dbReference>
<dbReference type="CDD" id="cd02340">
    <property type="entry name" value="ZZ_NBR1_like"/>
    <property type="match status" value="1"/>
</dbReference>
<dbReference type="SUPFAM" id="SSF54277">
    <property type="entry name" value="CAD &amp; PB1 domains"/>
    <property type="match status" value="1"/>
</dbReference>
<feature type="compositionally biased region" description="Acidic residues" evidence="7">
    <location>
        <begin position="113"/>
        <end position="135"/>
    </location>
</feature>
<dbReference type="AlphaFoldDB" id="A0AAU9KPQ5"/>
<dbReference type="EMBL" id="CAJZBQ010000064">
    <property type="protein sequence ID" value="CAG9336122.1"/>
    <property type="molecule type" value="Genomic_DNA"/>
</dbReference>
<dbReference type="Pfam" id="PF00564">
    <property type="entry name" value="PB1"/>
    <property type="match status" value="1"/>
</dbReference>
<dbReference type="Gene3D" id="2.60.40.10">
    <property type="entry name" value="Immunoglobulins"/>
    <property type="match status" value="1"/>
</dbReference>
<keyword evidence="2" id="KW-0479">Metal-binding</keyword>
<dbReference type="Gene3D" id="1.10.8.10">
    <property type="entry name" value="DNA helicase RuvA subunit, C-terminal domain"/>
    <property type="match status" value="1"/>
</dbReference>
<dbReference type="CDD" id="cd14291">
    <property type="entry name" value="UBA1_NUB1_like"/>
    <property type="match status" value="1"/>
</dbReference>
<dbReference type="InterPro" id="IPR000433">
    <property type="entry name" value="Znf_ZZ"/>
</dbReference>
<keyword evidence="3 6" id="KW-0863">Zinc-finger</keyword>
<evidence type="ECO:0000259" key="10">
    <source>
        <dbReference type="PROSITE" id="PS51745"/>
    </source>
</evidence>
<dbReference type="PROSITE" id="PS50135">
    <property type="entry name" value="ZF_ZZ_2"/>
    <property type="match status" value="1"/>
</dbReference>
<evidence type="ECO:0000256" key="5">
    <source>
        <dbReference type="ARBA" id="ARBA00023329"/>
    </source>
</evidence>
<evidence type="ECO:0000313" key="12">
    <source>
        <dbReference type="Proteomes" id="UP001162131"/>
    </source>
</evidence>
<dbReference type="PANTHER" id="PTHR20930">
    <property type="entry name" value="OVARIAN CARCINOMA ANTIGEN CA125-RELATED"/>
    <property type="match status" value="1"/>
</dbReference>
<dbReference type="SMART" id="SM00291">
    <property type="entry name" value="ZnF_ZZ"/>
    <property type="match status" value="1"/>
</dbReference>
<evidence type="ECO:0000256" key="6">
    <source>
        <dbReference type="PROSITE-ProRule" id="PRU00228"/>
    </source>
</evidence>
<dbReference type="Pfam" id="PF00569">
    <property type="entry name" value="ZZ"/>
    <property type="match status" value="1"/>
</dbReference>
<dbReference type="PROSITE" id="PS01357">
    <property type="entry name" value="ZF_ZZ_1"/>
    <property type="match status" value="1"/>
</dbReference>
<keyword evidence="12" id="KW-1185">Reference proteome</keyword>
<dbReference type="Pfam" id="PF16158">
    <property type="entry name" value="N_BRCA1_IG"/>
    <property type="match status" value="1"/>
</dbReference>
<dbReference type="PANTHER" id="PTHR20930:SF0">
    <property type="entry name" value="PROTEIN ILRUN"/>
    <property type="match status" value="1"/>
</dbReference>
<evidence type="ECO:0000256" key="2">
    <source>
        <dbReference type="ARBA" id="ARBA00022723"/>
    </source>
</evidence>
<dbReference type="InterPro" id="IPR053793">
    <property type="entry name" value="PB1-like"/>
</dbReference>
<keyword evidence="5" id="KW-0968">Cytoplasmic vesicle</keyword>
<gene>
    <name evidence="11" type="ORF">BSTOLATCC_MIC66010</name>
</gene>
<dbReference type="InterPro" id="IPR032350">
    <property type="entry name" value="Nbr1_FW"/>
</dbReference>
<dbReference type="InterPro" id="IPR009060">
    <property type="entry name" value="UBA-like_sf"/>
</dbReference>
<reference evidence="11" key="1">
    <citation type="submission" date="2021-09" db="EMBL/GenBank/DDBJ databases">
        <authorList>
            <consortium name="AG Swart"/>
            <person name="Singh M."/>
            <person name="Singh A."/>
            <person name="Seah K."/>
            <person name="Emmerich C."/>
        </authorList>
    </citation>
    <scope>NUCLEOTIDE SEQUENCE</scope>
    <source>
        <strain evidence="11">ATCC30299</strain>
    </source>
</reference>
<dbReference type="InterPro" id="IPR015940">
    <property type="entry name" value="UBA"/>
</dbReference>
<accession>A0AAU9KPQ5</accession>
<sequence length="427" mass="48263">MSLNNSLNLKIQRGDEIRKIHHLPQTWADLQGALLDLYGSTDFQITYIDDEGDQILVSNDEELADAYEFAKGKFSLKLIVKEKGQVAPEPQQIPVEENKEKGQVVPEPQPMQVEEDKEESESESSEDEEKEENYEEVPVGQMFDMIRNHPLAQQFCQNFCPQQATCDSCNKTIEGVRYKCSVCPNFDFCEECEATQAHPHPFIKIPNEAPQFPGPPPFLGHPGQHPGYFRGHPGYIRGHPGHFRGHPGHFRGHPGHFPMHSPPPFVDFINQFAQNFKKPKRFHLTIIEHLLKKKQEVCPGEVIQAGWTIRNTGTEDWPEGTKVVFAKGSLNPLEEITLPRIPAGQQQDVIIEFITPMELGKQKGVWKLQVGDKRFGRLPITVNAVTAETFEEKIARLVTMGFSEEEARRGLEAAKGDLNQAVSKIFA</sequence>
<dbReference type="SUPFAM" id="SSF46934">
    <property type="entry name" value="UBA-like"/>
    <property type="match status" value="1"/>
</dbReference>
<comment type="subcellular location">
    <subcellularLocation>
        <location evidence="1">Cytoplasmic vesicle</location>
        <location evidence="1">Autophagosome</location>
    </subcellularLocation>
</comment>
<dbReference type="PROSITE" id="PS51745">
    <property type="entry name" value="PB1"/>
    <property type="match status" value="1"/>
</dbReference>
<dbReference type="GO" id="GO:0005776">
    <property type="term" value="C:autophagosome"/>
    <property type="evidence" value="ECO:0007669"/>
    <property type="project" value="UniProtKB-SubCell"/>
</dbReference>
<dbReference type="Gene3D" id="3.30.60.90">
    <property type="match status" value="1"/>
</dbReference>
<dbReference type="CDD" id="cd14947">
    <property type="entry name" value="NBR1_like"/>
    <property type="match status" value="1"/>
</dbReference>
<name>A0AAU9KPQ5_9CILI</name>
<dbReference type="SMART" id="SM00666">
    <property type="entry name" value="PB1"/>
    <property type="match status" value="1"/>
</dbReference>
<evidence type="ECO:0000256" key="1">
    <source>
        <dbReference type="ARBA" id="ARBA00004419"/>
    </source>
</evidence>
<feature type="domain" description="PB1" evidence="10">
    <location>
        <begin position="6"/>
        <end position="83"/>
    </location>
</feature>
<organism evidence="11 12">
    <name type="scientific">Blepharisma stoltei</name>
    <dbReference type="NCBI Taxonomy" id="1481888"/>
    <lineage>
        <taxon>Eukaryota</taxon>
        <taxon>Sar</taxon>
        <taxon>Alveolata</taxon>
        <taxon>Ciliophora</taxon>
        <taxon>Postciliodesmatophora</taxon>
        <taxon>Heterotrichea</taxon>
        <taxon>Heterotrichida</taxon>
        <taxon>Blepharismidae</taxon>
        <taxon>Blepharisma</taxon>
    </lineage>
</organism>